<name>A0A7J4ZMD3_9BACT</name>
<dbReference type="Proteomes" id="UP000420562">
    <property type="component" value="Unassembled WGS sequence"/>
</dbReference>
<gene>
    <name evidence="2" type="ORF">F6V25_15465</name>
</gene>
<feature type="domain" description="DUF6268" evidence="1">
    <location>
        <begin position="91"/>
        <end position="292"/>
    </location>
</feature>
<comment type="caution">
    <text evidence="2">The sequence shown here is derived from an EMBL/GenBank/DDBJ whole genome shotgun (WGS) entry which is preliminary data.</text>
</comment>
<protein>
    <recommendedName>
        <fullName evidence="1">DUF6268 domain-containing protein</fullName>
    </recommendedName>
</protein>
<proteinExistence type="predicted"/>
<evidence type="ECO:0000259" key="1">
    <source>
        <dbReference type="Pfam" id="PF19783"/>
    </source>
</evidence>
<sequence>MSRKFGNVRVAMQRVFGSTFILPALLVVMLAAPPRSMAGASMAVSHELDLELGYAGRAVTLQDGRHVGSIDELATDVKYVISPQITDNLLLRVGAEWERFAFDTSPTGALPDILQHASAVVGFDYQLADQWLMRTEIQPGIYGSLAQIGWRNVDAPLFMGAVYLKDADLQWFFGLRIDLRSQYPVFPALGVRWKFTDVWTLNFQLPKPRLEYDVNDDLQAYLGAGVKAGTFVVGEHFGDNHGIPALNNATVDYTDVHLGPGFAWKVLPTLTLEAEGGYMVYRAWDFFDKHVKLDSHPAPYFQLSCHARF</sequence>
<organism evidence="2 3">
    <name type="scientific">Oryzomonas japonica</name>
    <dbReference type="NCBI Taxonomy" id="2603858"/>
    <lineage>
        <taxon>Bacteria</taxon>
        <taxon>Pseudomonadati</taxon>
        <taxon>Thermodesulfobacteriota</taxon>
        <taxon>Desulfuromonadia</taxon>
        <taxon>Geobacterales</taxon>
        <taxon>Geobacteraceae</taxon>
        <taxon>Oryzomonas</taxon>
    </lineage>
</organism>
<keyword evidence="3" id="KW-1185">Reference proteome</keyword>
<dbReference type="SUPFAM" id="SSF56925">
    <property type="entry name" value="OMPA-like"/>
    <property type="match status" value="1"/>
</dbReference>
<dbReference type="Pfam" id="PF19783">
    <property type="entry name" value="DUF6268"/>
    <property type="match status" value="1"/>
</dbReference>
<dbReference type="AlphaFoldDB" id="A0A7J4ZMD3"/>
<evidence type="ECO:0000313" key="2">
    <source>
        <dbReference type="EMBL" id="KAB0663826.1"/>
    </source>
</evidence>
<evidence type="ECO:0000313" key="3">
    <source>
        <dbReference type="Proteomes" id="UP000420562"/>
    </source>
</evidence>
<dbReference type="InterPro" id="IPR046235">
    <property type="entry name" value="DUF6268"/>
</dbReference>
<dbReference type="InterPro" id="IPR011250">
    <property type="entry name" value="OMP/PagP_B-barrel"/>
</dbReference>
<dbReference type="RefSeq" id="WP_151129521.1">
    <property type="nucleotide sequence ID" value="NZ_VZQZ01000011.1"/>
</dbReference>
<reference evidence="2 3" key="1">
    <citation type="submission" date="2019-09" db="EMBL/GenBank/DDBJ databases">
        <title>Geobacter sp. Red96, a novel strain isolated from paddy soil.</title>
        <authorList>
            <person name="Xu Z."/>
            <person name="Masuda Y."/>
            <person name="Itoh H."/>
            <person name="Senoo K."/>
        </authorList>
    </citation>
    <scope>NUCLEOTIDE SEQUENCE [LARGE SCALE GENOMIC DNA]</scope>
    <source>
        <strain evidence="2 3">Red96</strain>
    </source>
</reference>
<dbReference type="EMBL" id="VZQZ01000011">
    <property type="protein sequence ID" value="KAB0663826.1"/>
    <property type="molecule type" value="Genomic_DNA"/>
</dbReference>
<accession>A0A7J4ZMD3</accession>